<keyword evidence="6" id="KW-0805">Transcription regulation</keyword>
<proteinExistence type="predicted"/>
<reference evidence="12" key="1">
    <citation type="submission" date="2020-06" db="EMBL/GenBank/DDBJ databases">
        <title>Draft genome of Bugula neritina, a colonial animal packing powerful symbionts and potential medicines.</title>
        <authorList>
            <person name="Rayko M."/>
        </authorList>
    </citation>
    <scope>NUCLEOTIDE SEQUENCE [LARGE SCALE GENOMIC DNA]</scope>
    <source>
        <strain evidence="12">Kwan_BN1</strain>
    </source>
</reference>
<name>A0A7J7KS58_BUGNE</name>
<feature type="compositionally biased region" description="Polar residues" evidence="10">
    <location>
        <begin position="773"/>
        <end position="798"/>
    </location>
</feature>
<feature type="domain" description="C2H2-type" evidence="11">
    <location>
        <begin position="550"/>
        <end position="577"/>
    </location>
</feature>
<evidence type="ECO:0000256" key="6">
    <source>
        <dbReference type="ARBA" id="ARBA00023015"/>
    </source>
</evidence>
<dbReference type="GO" id="GO:0045165">
    <property type="term" value="P:cell fate commitment"/>
    <property type="evidence" value="ECO:0007669"/>
    <property type="project" value="TreeGrafter"/>
</dbReference>
<dbReference type="AlphaFoldDB" id="A0A7J7KS58"/>
<dbReference type="InterPro" id="IPR013087">
    <property type="entry name" value="Znf_C2H2_type"/>
</dbReference>
<keyword evidence="3" id="KW-0677">Repeat</keyword>
<feature type="compositionally biased region" description="Basic and acidic residues" evidence="10">
    <location>
        <begin position="83"/>
        <end position="96"/>
    </location>
</feature>
<dbReference type="FunFam" id="3.30.160.60:FF:001272">
    <property type="entry name" value="Zinc finger protein 683"/>
    <property type="match status" value="1"/>
</dbReference>
<feature type="region of interest" description="Disordered" evidence="10">
    <location>
        <begin position="726"/>
        <end position="745"/>
    </location>
</feature>
<organism evidence="12 13">
    <name type="scientific">Bugula neritina</name>
    <name type="common">Brown bryozoan</name>
    <name type="synonym">Sertularia neritina</name>
    <dbReference type="NCBI Taxonomy" id="10212"/>
    <lineage>
        <taxon>Eukaryota</taxon>
        <taxon>Metazoa</taxon>
        <taxon>Spiralia</taxon>
        <taxon>Lophotrochozoa</taxon>
        <taxon>Bryozoa</taxon>
        <taxon>Gymnolaemata</taxon>
        <taxon>Cheilostomatida</taxon>
        <taxon>Flustrina</taxon>
        <taxon>Buguloidea</taxon>
        <taxon>Bugulidae</taxon>
        <taxon>Bugula</taxon>
    </lineage>
</organism>
<keyword evidence="4 9" id="KW-0863">Zinc-finger</keyword>
<evidence type="ECO:0000256" key="8">
    <source>
        <dbReference type="ARBA" id="ARBA00023242"/>
    </source>
</evidence>
<dbReference type="EMBL" id="VXIV02000090">
    <property type="protein sequence ID" value="KAF6040977.1"/>
    <property type="molecule type" value="Genomic_DNA"/>
</dbReference>
<protein>
    <submittedName>
        <fullName evidence="12">Blimp-1</fullName>
    </submittedName>
</protein>
<feature type="region of interest" description="Disordered" evidence="10">
    <location>
        <begin position="83"/>
        <end position="105"/>
    </location>
</feature>
<evidence type="ECO:0000256" key="3">
    <source>
        <dbReference type="ARBA" id="ARBA00022737"/>
    </source>
</evidence>
<feature type="region of interest" description="Disordered" evidence="10">
    <location>
        <begin position="760"/>
        <end position="820"/>
    </location>
</feature>
<evidence type="ECO:0000256" key="4">
    <source>
        <dbReference type="ARBA" id="ARBA00022771"/>
    </source>
</evidence>
<dbReference type="Pfam" id="PF00096">
    <property type="entry name" value="zf-C2H2"/>
    <property type="match status" value="3"/>
</dbReference>
<evidence type="ECO:0000256" key="1">
    <source>
        <dbReference type="ARBA" id="ARBA00004123"/>
    </source>
</evidence>
<feature type="domain" description="C2H2-type" evidence="11">
    <location>
        <begin position="578"/>
        <end position="605"/>
    </location>
</feature>
<dbReference type="Pfam" id="PF13912">
    <property type="entry name" value="zf-C2H2_6"/>
    <property type="match status" value="1"/>
</dbReference>
<dbReference type="InterPro" id="IPR016608">
    <property type="entry name" value="PRDM1"/>
</dbReference>
<dbReference type="GO" id="GO:0008270">
    <property type="term" value="F:zinc ion binding"/>
    <property type="evidence" value="ECO:0007669"/>
    <property type="project" value="UniProtKB-KW"/>
</dbReference>
<dbReference type="Pfam" id="PF21549">
    <property type="entry name" value="PRDM2_PR"/>
    <property type="match status" value="1"/>
</dbReference>
<dbReference type="GO" id="GO:0000978">
    <property type="term" value="F:RNA polymerase II cis-regulatory region sequence-specific DNA binding"/>
    <property type="evidence" value="ECO:0007669"/>
    <property type="project" value="TreeGrafter"/>
</dbReference>
<feature type="compositionally biased region" description="Polar residues" evidence="10">
    <location>
        <begin position="729"/>
        <end position="745"/>
    </location>
</feature>
<dbReference type="SMART" id="SM00355">
    <property type="entry name" value="ZnF_C2H2"/>
    <property type="match status" value="5"/>
</dbReference>
<dbReference type="FunFam" id="3.30.160.60:FF:001498">
    <property type="entry name" value="Zinc finger protein 404"/>
    <property type="match status" value="1"/>
</dbReference>
<dbReference type="PANTHER" id="PTHR16515">
    <property type="entry name" value="PR DOMAIN ZINC FINGER PROTEIN"/>
    <property type="match status" value="1"/>
</dbReference>
<dbReference type="PANTHER" id="PTHR16515:SF59">
    <property type="entry name" value="PR DOMAIN ZINC FINGER PROTEIN 1"/>
    <property type="match status" value="1"/>
</dbReference>
<dbReference type="PROSITE" id="PS00028">
    <property type="entry name" value="ZINC_FINGER_C2H2_1"/>
    <property type="match status" value="4"/>
</dbReference>
<dbReference type="FunFam" id="3.30.160.60:FF:000100">
    <property type="entry name" value="Zinc finger 45-like"/>
    <property type="match status" value="1"/>
</dbReference>
<keyword evidence="7" id="KW-0804">Transcription</keyword>
<evidence type="ECO:0000256" key="2">
    <source>
        <dbReference type="ARBA" id="ARBA00022723"/>
    </source>
</evidence>
<evidence type="ECO:0000259" key="11">
    <source>
        <dbReference type="PROSITE" id="PS50157"/>
    </source>
</evidence>
<dbReference type="FunFam" id="3.30.160.60:FF:000833">
    <property type="entry name" value="PR domain zinc finger protein"/>
    <property type="match status" value="1"/>
</dbReference>
<keyword evidence="2" id="KW-0479">Metal-binding</keyword>
<dbReference type="Gene3D" id="2.170.270.10">
    <property type="entry name" value="SET domain"/>
    <property type="match status" value="1"/>
</dbReference>
<evidence type="ECO:0000256" key="5">
    <source>
        <dbReference type="ARBA" id="ARBA00022833"/>
    </source>
</evidence>
<dbReference type="GO" id="GO:0005634">
    <property type="term" value="C:nucleus"/>
    <property type="evidence" value="ECO:0007669"/>
    <property type="project" value="UniProtKB-SubCell"/>
</dbReference>
<dbReference type="Gene3D" id="3.30.160.60">
    <property type="entry name" value="Classic Zinc Finger"/>
    <property type="match status" value="5"/>
</dbReference>
<evidence type="ECO:0000313" key="13">
    <source>
        <dbReference type="Proteomes" id="UP000593567"/>
    </source>
</evidence>
<evidence type="ECO:0000256" key="9">
    <source>
        <dbReference type="PROSITE-ProRule" id="PRU00042"/>
    </source>
</evidence>
<dbReference type="GO" id="GO:0005737">
    <property type="term" value="C:cytoplasm"/>
    <property type="evidence" value="ECO:0007669"/>
    <property type="project" value="TreeGrafter"/>
</dbReference>
<feature type="region of interest" description="Disordered" evidence="10">
    <location>
        <begin position="275"/>
        <end position="314"/>
    </location>
</feature>
<accession>A0A7J7KS58</accession>
<keyword evidence="5" id="KW-0862">Zinc</keyword>
<keyword evidence="8" id="KW-0539">Nucleus</keyword>
<feature type="domain" description="C2H2-type" evidence="11">
    <location>
        <begin position="662"/>
        <end position="683"/>
    </location>
</feature>
<evidence type="ECO:0000256" key="10">
    <source>
        <dbReference type="SAM" id="MobiDB-lite"/>
    </source>
</evidence>
<gene>
    <name evidence="12" type="ORF">EB796_000694</name>
</gene>
<feature type="domain" description="C2H2-type" evidence="11">
    <location>
        <begin position="606"/>
        <end position="633"/>
    </location>
</feature>
<evidence type="ECO:0000256" key="7">
    <source>
        <dbReference type="ARBA" id="ARBA00023163"/>
    </source>
</evidence>
<evidence type="ECO:0000313" key="12">
    <source>
        <dbReference type="EMBL" id="KAF6040977.1"/>
    </source>
</evidence>
<comment type="caution">
    <text evidence="12">The sequence shown here is derived from an EMBL/GenBank/DDBJ whole genome shotgun (WGS) entry which is preliminary data.</text>
</comment>
<comment type="subcellular location">
    <subcellularLocation>
        <location evidence="1">Nucleus</location>
    </subcellularLocation>
</comment>
<feature type="domain" description="C2H2-type" evidence="11">
    <location>
        <begin position="634"/>
        <end position="661"/>
    </location>
</feature>
<dbReference type="PROSITE" id="PS50157">
    <property type="entry name" value="ZINC_FINGER_C2H2_2"/>
    <property type="match status" value="5"/>
</dbReference>
<dbReference type="InterPro" id="IPR050331">
    <property type="entry name" value="Zinc_finger"/>
</dbReference>
<feature type="compositionally biased region" description="Polar residues" evidence="10">
    <location>
        <begin position="304"/>
        <end position="314"/>
    </location>
</feature>
<dbReference type="FunFam" id="3.30.160.60:FF:000262">
    <property type="entry name" value="PR domain zinc finger protein 1"/>
    <property type="match status" value="1"/>
</dbReference>
<dbReference type="PIRSF" id="PIRSF013212">
    <property type="entry name" value="PRDM1"/>
    <property type="match status" value="1"/>
</dbReference>
<dbReference type="InterPro" id="IPR046341">
    <property type="entry name" value="SET_dom_sf"/>
</dbReference>
<dbReference type="InterPro" id="IPR036236">
    <property type="entry name" value="Znf_C2H2_sf"/>
</dbReference>
<keyword evidence="13" id="KW-1185">Reference proteome</keyword>
<sequence>MAIRDPGVNKLTDVITERQPERLITTGSLHWRDSVLEHQRQQLKTECQRLRPVSERQMVDYWFSKRNNIPLENWAAPSRQHFDEPITERQQSEDKTASSLSVCPPTNRANQETVRWIYIVQDTEVNYTPGVKMPLESIPNNLDLRPAPTSHQQLSVWSVCYIPLATRFGPVKGRPIADDEAFESQWKVMDDKGSIKRQLDTSDEKEGNWTHFVRKAITIRAISPDTELRYVYDTPPPSPELVTLSAKEHPLPSSTSHCSSLGSLNSVSEYFKIPNGELGGRSEVSTHKQPRKRKINSAPLPSSPYLSTAPQTMKLDTTSSHRTCSLNQEAALPYKFPYILSPSLKNPFTGDSVKAELIEPQVDFHKLPHKISAERRQSPVTVNNNMAVVTSSNALNKYNQYSRNHPLMAPQNILAQVYALNNVLPSALGALNSGAAMPWVSPQPPTQLPLHTPAAYQALQYFYTTRMLQQMHQTALQSAQLQSANQRTILVSPHQRLLTSQRPSDQNQPLNLTKQKHSGIRRGMRGFEHLGRGYRSLPYPLKKKDGKMHYECNICLKSFGQLSNLKVHLRTHTGERPFLCKTCGKGFTQLAHLQKHNLVHTGEKPHECIVCKKRFSSTSNLKTHMRLHSGEKPFHCKLCPAKFTQYVHLKLHRRLHTNERPFECPKCSKKYISASGLKTHWRTSNCISLESVAEFSHVFETANHEANFHETEEFKLDTGCETDAPLSQYLMNSPDTHTTSESGESYQTIGQCSATAFSSTASTAGDRSDSEFDFTSTENLLRQSPPSSVLTEQEATSSVKKENDSNVFPNPFTPHQMKHSSNFSVERLTAVV</sequence>
<dbReference type="InterPro" id="IPR001214">
    <property type="entry name" value="SET_dom"/>
</dbReference>
<dbReference type="SUPFAM" id="SSF57667">
    <property type="entry name" value="beta-beta-alpha zinc fingers"/>
    <property type="match status" value="3"/>
</dbReference>
<dbReference type="Proteomes" id="UP000593567">
    <property type="component" value="Unassembled WGS sequence"/>
</dbReference>
<dbReference type="GO" id="GO:0001227">
    <property type="term" value="F:DNA-binding transcription repressor activity, RNA polymerase II-specific"/>
    <property type="evidence" value="ECO:0007669"/>
    <property type="project" value="InterPro"/>
</dbReference>
<dbReference type="OrthoDB" id="7327383at2759"/>